<dbReference type="GeneID" id="111122604"/>
<gene>
    <name evidence="2" type="primary">LOC111122604</name>
</gene>
<keyword evidence="1" id="KW-1185">Reference proteome</keyword>
<name>A0A8B8CY05_CRAVI</name>
<dbReference type="RefSeq" id="XP_022320124.1">
    <property type="nucleotide sequence ID" value="XM_022464416.1"/>
</dbReference>
<sequence>MLASAVPTVEADPFGGSHKLRWSKTARSLPESSRHPQLARELTFHSVDAEDLSSSSIPYRLPRIDTPRDAFSRFDYDQDSVWTRHGYQNNHIRIPGELGPTVRMLNPPQTYAQAERQMNLAVPKFKNAAITPTMRPVHWTPPQKDIDDVQVYKSMISAVRNKHLEVEGNRPEPTPSPISRCDSPAKSVKSIHWMLGSSKHPSFDIKGRGRNQGPYSREFTIRCMAPSNWMRMKWGRANTVYQ</sequence>
<dbReference type="AlphaFoldDB" id="A0A8B8CY05"/>
<accession>A0A8B8CY05</accession>
<proteinExistence type="predicted"/>
<protein>
    <submittedName>
        <fullName evidence="2">Uncharacterized protein LOC111122604 isoform X1</fullName>
    </submittedName>
</protein>
<dbReference type="Proteomes" id="UP000694844">
    <property type="component" value="Chromosome 3"/>
</dbReference>
<reference evidence="2" key="1">
    <citation type="submission" date="2025-08" db="UniProtKB">
        <authorList>
            <consortium name="RefSeq"/>
        </authorList>
    </citation>
    <scope>IDENTIFICATION</scope>
    <source>
        <tissue evidence="2">Whole sample</tissue>
    </source>
</reference>
<evidence type="ECO:0000313" key="1">
    <source>
        <dbReference type="Proteomes" id="UP000694844"/>
    </source>
</evidence>
<organism evidence="1 2">
    <name type="scientific">Crassostrea virginica</name>
    <name type="common">Eastern oyster</name>
    <dbReference type="NCBI Taxonomy" id="6565"/>
    <lineage>
        <taxon>Eukaryota</taxon>
        <taxon>Metazoa</taxon>
        <taxon>Spiralia</taxon>
        <taxon>Lophotrochozoa</taxon>
        <taxon>Mollusca</taxon>
        <taxon>Bivalvia</taxon>
        <taxon>Autobranchia</taxon>
        <taxon>Pteriomorphia</taxon>
        <taxon>Ostreida</taxon>
        <taxon>Ostreoidea</taxon>
        <taxon>Ostreidae</taxon>
        <taxon>Crassostrea</taxon>
    </lineage>
</organism>
<dbReference type="KEGG" id="cvn:111122604"/>
<dbReference type="OrthoDB" id="6147043at2759"/>
<evidence type="ECO:0000313" key="2">
    <source>
        <dbReference type="RefSeq" id="XP_022320124.1"/>
    </source>
</evidence>